<reference evidence="2 3" key="1">
    <citation type="submission" date="2024-02" db="EMBL/GenBank/DDBJ databases">
        <title>Chromosome-scale genome assembly of the rough periwinkle Littorina saxatilis.</title>
        <authorList>
            <person name="De Jode A."/>
            <person name="Faria R."/>
            <person name="Formenti G."/>
            <person name="Sims Y."/>
            <person name="Smith T.P."/>
            <person name="Tracey A."/>
            <person name="Wood J.M.D."/>
            <person name="Zagrodzka Z.B."/>
            <person name="Johannesson K."/>
            <person name="Butlin R.K."/>
            <person name="Leder E.H."/>
        </authorList>
    </citation>
    <scope>NUCLEOTIDE SEQUENCE [LARGE SCALE GENOMIC DNA]</scope>
    <source>
        <strain evidence="2">Snail1</strain>
        <tissue evidence="2">Muscle</tissue>
    </source>
</reference>
<dbReference type="SUPFAM" id="SSF53335">
    <property type="entry name" value="S-adenosyl-L-methionine-dependent methyltransferases"/>
    <property type="match status" value="1"/>
</dbReference>
<dbReference type="PROSITE" id="PS51143">
    <property type="entry name" value="MT_A70"/>
    <property type="match status" value="1"/>
</dbReference>
<comment type="caution">
    <text evidence="2">The sequence shown here is derived from an EMBL/GenBank/DDBJ whole genome shotgun (WGS) entry which is preliminary data.</text>
</comment>
<dbReference type="InterPro" id="IPR029063">
    <property type="entry name" value="SAM-dependent_MTases_sf"/>
</dbReference>
<dbReference type="GO" id="GO:0005634">
    <property type="term" value="C:nucleus"/>
    <property type="evidence" value="ECO:0007669"/>
    <property type="project" value="TreeGrafter"/>
</dbReference>
<dbReference type="InterPro" id="IPR007757">
    <property type="entry name" value="MT-A70-like"/>
</dbReference>
<dbReference type="GO" id="GO:0008168">
    <property type="term" value="F:methyltransferase activity"/>
    <property type="evidence" value="ECO:0007669"/>
    <property type="project" value="InterPro"/>
</dbReference>
<dbReference type="PROSITE" id="PS00092">
    <property type="entry name" value="N6_MTASE"/>
    <property type="match status" value="1"/>
</dbReference>
<sequence length="373" mass="42663">MMDTQFEKIHKHFSKASDRDECLGLKITVGEIQQVLSEQCRKKRTQGRILSSEEERLYQVYTSLKLTGREQGIFQQFVPQPLDNNLLSRQLAQLDHHGDAFTELLVKQDGSPCLHMGDVIDPVVITGGEHTRFTAGELIHRRVLHQSKEASVVSVDGANYILPPSSEFLLSNLEDFCDHLYLELDERSHDLIVLDPPWENKSVKRKKSYTMASEDMLLHLPIARLARPGCLVALWVTNNDRLEDHCLNTLFPAWGVTSVARWHWLKVTQTGDLISSMDEGHKKPYEILLLGRFSSAGYDAETERREVPEKKVLVSVPCSLHSKKPPLADVLRPYLPQNACCLELFARNLWPGWTSWGREALKHQNLIYYEEVT</sequence>
<dbReference type="Pfam" id="PF05063">
    <property type="entry name" value="MT-A70"/>
    <property type="match status" value="1"/>
</dbReference>
<dbReference type="PANTHER" id="PTHR12829">
    <property type="entry name" value="N6-ADENOSINE-METHYLTRANSFERASE"/>
    <property type="match status" value="1"/>
</dbReference>
<dbReference type="InterPro" id="IPR002052">
    <property type="entry name" value="DNA_methylase_N6_adenine_CS"/>
</dbReference>
<dbReference type="GO" id="GO:0003676">
    <property type="term" value="F:nucleic acid binding"/>
    <property type="evidence" value="ECO:0007669"/>
    <property type="project" value="InterPro"/>
</dbReference>
<comment type="similarity">
    <text evidence="1">Belongs to the MT-A70-like family.</text>
</comment>
<protein>
    <recommendedName>
        <fullName evidence="4">Methyltransferase-like protein 4</fullName>
    </recommendedName>
</protein>
<keyword evidence="3" id="KW-1185">Reference proteome</keyword>
<dbReference type="GO" id="GO:0032259">
    <property type="term" value="P:methylation"/>
    <property type="evidence" value="ECO:0007669"/>
    <property type="project" value="InterPro"/>
</dbReference>
<name>A0AAN9G9F6_9CAEN</name>
<evidence type="ECO:0000256" key="1">
    <source>
        <dbReference type="PROSITE-ProRule" id="PRU00489"/>
    </source>
</evidence>
<evidence type="ECO:0000313" key="3">
    <source>
        <dbReference type="Proteomes" id="UP001374579"/>
    </source>
</evidence>
<evidence type="ECO:0008006" key="4">
    <source>
        <dbReference type="Google" id="ProtNLM"/>
    </source>
</evidence>
<evidence type="ECO:0000313" key="2">
    <source>
        <dbReference type="EMBL" id="KAK7100563.1"/>
    </source>
</evidence>
<accession>A0AAN9G9F6</accession>
<dbReference type="AlphaFoldDB" id="A0AAN9G9F6"/>
<organism evidence="2 3">
    <name type="scientific">Littorina saxatilis</name>
    <dbReference type="NCBI Taxonomy" id="31220"/>
    <lineage>
        <taxon>Eukaryota</taxon>
        <taxon>Metazoa</taxon>
        <taxon>Spiralia</taxon>
        <taxon>Lophotrochozoa</taxon>
        <taxon>Mollusca</taxon>
        <taxon>Gastropoda</taxon>
        <taxon>Caenogastropoda</taxon>
        <taxon>Littorinimorpha</taxon>
        <taxon>Littorinoidea</taxon>
        <taxon>Littorinidae</taxon>
        <taxon>Littorina</taxon>
    </lineage>
</organism>
<dbReference type="EMBL" id="JBAMIC010000011">
    <property type="protein sequence ID" value="KAK7100563.1"/>
    <property type="molecule type" value="Genomic_DNA"/>
</dbReference>
<dbReference type="Proteomes" id="UP001374579">
    <property type="component" value="Unassembled WGS sequence"/>
</dbReference>
<gene>
    <name evidence="2" type="ORF">V1264_023492</name>
</gene>
<dbReference type="PANTHER" id="PTHR12829:SF4">
    <property type="entry name" value="N(6)-ADENINE-SPECIFIC METHYLTRANSFERASE METTL4"/>
    <property type="match status" value="1"/>
</dbReference>
<proteinExistence type="inferred from homology"/>